<dbReference type="EMBL" id="MU251869">
    <property type="protein sequence ID" value="KAG9228734.1"/>
    <property type="molecule type" value="Genomic_DNA"/>
</dbReference>
<feature type="region of interest" description="Disordered" evidence="1">
    <location>
        <begin position="1"/>
        <end position="59"/>
    </location>
</feature>
<dbReference type="Proteomes" id="UP000824998">
    <property type="component" value="Unassembled WGS sequence"/>
</dbReference>
<feature type="compositionally biased region" description="Basic and acidic residues" evidence="1">
    <location>
        <begin position="611"/>
        <end position="641"/>
    </location>
</feature>
<feature type="compositionally biased region" description="Basic and acidic residues" evidence="1">
    <location>
        <begin position="818"/>
        <end position="831"/>
    </location>
</feature>
<feature type="compositionally biased region" description="Basic and acidic residues" evidence="1">
    <location>
        <begin position="226"/>
        <end position="239"/>
    </location>
</feature>
<feature type="compositionally biased region" description="Basic and acidic residues" evidence="1">
    <location>
        <begin position="31"/>
        <end position="40"/>
    </location>
</feature>
<proteinExistence type="predicted"/>
<accession>A0A9P8BZZ6</accession>
<evidence type="ECO:0000256" key="1">
    <source>
        <dbReference type="SAM" id="MobiDB-lite"/>
    </source>
</evidence>
<feature type="compositionally biased region" description="Polar residues" evidence="1">
    <location>
        <begin position="1"/>
        <end position="17"/>
    </location>
</feature>
<feature type="compositionally biased region" description="Basic and acidic residues" evidence="1">
    <location>
        <begin position="777"/>
        <end position="794"/>
    </location>
</feature>
<evidence type="ECO:0000313" key="3">
    <source>
        <dbReference type="Proteomes" id="UP000824998"/>
    </source>
</evidence>
<feature type="region of interest" description="Disordered" evidence="1">
    <location>
        <begin position="151"/>
        <end position="413"/>
    </location>
</feature>
<reference evidence="2" key="1">
    <citation type="journal article" date="2021" name="IMA Fungus">
        <title>Genomic characterization of three marine fungi, including Emericellopsis atlantica sp. nov. with signatures of a generalist lifestyle and marine biomass degradation.</title>
        <authorList>
            <person name="Hagestad O.C."/>
            <person name="Hou L."/>
            <person name="Andersen J.H."/>
            <person name="Hansen E.H."/>
            <person name="Altermark B."/>
            <person name="Li C."/>
            <person name="Kuhnert E."/>
            <person name="Cox R.J."/>
            <person name="Crous P.W."/>
            <person name="Spatafora J.W."/>
            <person name="Lail K."/>
            <person name="Amirebrahimi M."/>
            <person name="Lipzen A."/>
            <person name="Pangilinan J."/>
            <person name="Andreopoulos W."/>
            <person name="Hayes R.D."/>
            <person name="Ng V."/>
            <person name="Grigoriev I.V."/>
            <person name="Jackson S.A."/>
            <person name="Sutton T.D.S."/>
            <person name="Dobson A.D.W."/>
            <person name="Rama T."/>
        </authorList>
    </citation>
    <scope>NUCLEOTIDE SEQUENCE</scope>
    <source>
        <strain evidence="2">TRa018bII</strain>
    </source>
</reference>
<keyword evidence="3" id="KW-1185">Reference proteome</keyword>
<protein>
    <submittedName>
        <fullName evidence="2">Uncharacterized protein</fullName>
    </submittedName>
</protein>
<feature type="compositionally biased region" description="Polar residues" evidence="1">
    <location>
        <begin position="211"/>
        <end position="225"/>
    </location>
</feature>
<feature type="compositionally biased region" description="Polar residues" evidence="1">
    <location>
        <begin position="298"/>
        <end position="310"/>
    </location>
</feature>
<feature type="region of interest" description="Disordered" evidence="1">
    <location>
        <begin position="471"/>
        <end position="507"/>
    </location>
</feature>
<feature type="region of interest" description="Disordered" evidence="1">
    <location>
        <begin position="564"/>
        <end position="841"/>
    </location>
</feature>
<dbReference type="OrthoDB" id="3439035at2759"/>
<dbReference type="AlphaFoldDB" id="A0A9P8BZZ6"/>
<feature type="compositionally biased region" description="Basic and acidic residues" evidence="1">
    <location>
        <begin position="690"/>
        <end position="712"/>
    </location>
</feature>
<feature type="compositionally biased region" description="Basic and acidic residues" evidence="1">
    <location>
        <begin position="471"/>
        <end position="486"/>
    </location>
</feature>
<feature type="compositionally biased region" description="Basic and acidic residues" evidence="1">
    <location>
        <begin position="200"/>
        <end position="210"/>
    </location>
</feature>
<feature type="compositionally biased region" description="Low complexity" evidence="1">
    <location>
        <begin position="716"/>
        <end position="726"/>
    </location>
</feature>
<comment type="caution">
    <text evidence="2">The sequence shown here is derived from an EMBL/GenBank/DDBJ whole genome shotgun (WGS) entry which is preliminary data.</text>
</comment>
<sequence length="1105" mass="122665">MSQLESDSTRSPYNLETSIGGPRRTSNFDPSKSRATDLGKRRQRALAGGSGGDPGRPRTAEEIIVGHRQTRAAQIARGERRTMAVGLGEAFRRTDANGGFFPRAPIATAHTTMNAPNDETGSDLMGTMSPSPSRLPISRNYSPRFRVARENEFTSSPPPRMPSHQAYAMANGGRSTPNLGDDESDATGSYLGSPSPAPYVRERPVHRREGSGSSISSMGTPTGEQSEPRRRFSTSEHIAKALAGPPRFVKKGRSSEAGGSIFSQRRRQLGERVAETAQKLARRTSTSSFDAGERETAGTLSKKTSASSLGRQAADPMASQTDEPRGKSYENEPLPPYNIPQSWGFRSKNQKGWIKNILSPENSQEINDPAGPRDDDPPPDIPLSTIEDVSSILEPTPPSSRPSSAQPNNASPEKTHVWAADLDFTAGSLQMATSPQFRVGPQKLEDLRDREMQNLTARALATNRLVEIRERNSEERVPSESSRANERYATPALESETKEGPETPYNDRTILEEEGYPIPHTPITVFPGGAYQSKPGALVSQNYNNHHVRERSFDAVRDLARLIGKSPNTSGSLEEEEEERGREGAIKGQDGEEETPRKPVERSSTAYRKSTVKEESEEKGDDRRGENSDIKNTDKVEDLSAGRKGRAGQHSSGRSAETYKGKSEEVATANPVVREPTSKRYSRSSTSPKSDIDPEERIDAEARLFDLQDNKSEMNSVRATSRSRSASDNDDAERTPRPKVDPLTLPTPKVTGAFIETPAPTLRKPREGRSSSLTSPLHREVKVSDIDDASDSRRTHSSSRTTSRDTGAESRTTLCTGSRRDQGRSTTREKPTVINSARPTTAAEDLRRLQREGNYEDSTLDDLDDLLAHASNIPIVNEDDADELMLDLEHDERGRPLSKKEKERRQEQITLARMDRSLRKTTHNLRDARHGIERIESEVSRVSSKPHPTSAAVVNESGETLYIKIPIPRLYYRTPPPTTAIPRFLPRSWKFTWLGFLLALFLAWYLTESLVCEIFCHPTISATNDWHPSDPFFPWAIPTKLDHWTGEVVSRTWKKVDRALGEAEYRRKRVVSGGSEDWWLGRGGPVGIVVDDEEGEWERDEVYYD</sequence>
<evidence type="ECO:0000313" key="2">
    <source>
        <dbReference type="EMBL" id="KAG9228734.1"/>
    </source>
</evidence>
<feature type="compositionally biased region" description="Polar residues" evidence="1">
    <location>
        <begin position="401"/>
        <end position="412"/>
    </location>
</feature>
<gene>
    <name evidence="2" type="ORF">BJ875DRAFT_226545</name>
</gene>
<name>A0A9P8BZZ6_9HELO</name>
<organism evidence="2 3">
    <name type="scientific">Amylocarpus encephaloides</name>
    <dbReference type="NCBI Taxonomy" id="45428"/>
    <lineage>
        <taxon>Eukaryota</taxon>
        <taxon>Fungi</taxon>
        <taxon>Dikarya</taxon>
        <taxon>Ascomycota</taxon>
        <taxon>Pezizomycotina</taxon>
        <taxon>Leotiomycetes</taxon>
        <taxon>Helotiales</taxon>
        <taxon>Helotiales incertae sedis</taxon>
        <taxon>Amylocarpus</taxon>
    </lineage>
</organism>